<feature type="transmembrane region" description="Helical" evidence="6">
    <location>
        <begin position="204"/>
        <end position="226"/>
    </location>
</feature>
<comment type="caution">
    <text evidence="8">The sequence shown here is derived from an EMBL/GenBank/DDBJ whole genome shotgun (WGS) entry which is preliminary data.</text>
</comment>
<dbReference type="GO" id="GO:0016020">
    <property type="term" value="C:membrane"/>
    <property type="evidence" value="ECO:0007669"/>
    <property type="project" value="UniProtKB-SubCell"/>
</dbReference>
<evidence type="ECO:0000256" key="2">
    <source>
        <dbReference type="ARBA" id="ARBA00022692"/>
    </source>
</evidence>
<feature type="region of interest" description="Disordered" evidence="5">
    <location>
        <begin position="257"/>
        <end position="307"/>
    </location>
</feature>
<evidence type="ECO:0008006" key="10">
    <source>
        <dbReference type="Google" id="ProtNLM"/>
    </source>
</evidence>
<dbReference type="PANTHER" id="PTHR15549">
    <property type="entry name" value="PAIRED IMMUNOGLOBULIN-LIKE TYPE 2 RECEPTOR"/>
    <property type="match status" value="1"/>
</dbReference>
<evidence type="ECO:0000256" key="5">
    <source>
        <dbReference type="SAM" id="MobiDB-lite"/>
    </source>
</evidence>
<keyword evidence="4 6" id="KW-0472">Membrane</keyword>
<dbReference type="OrthoDB" id="5390143at2759"/>
<evidence type="ECO:0000256" key="3">
    <source>
        <dbReference type="ARBA" id="ARBA00022989"/>
    </source>
</evidence>
<dbReference type="Proteomes" id="UP000824998">
    <property type="component" value="Unassembled WGS sequence"/>
</dbReference>
<proteinExistence type="predicted"/>
<keyword evidence="3 6" id="KW-1133">Transmembrane helix</keyword>
<evidence type="ECO:0000256" key="1">
    <source>
        <dbReference type="ARBA" id="ARBA00004167"/>
    </source>
</evidence>
<feature type="signal peptide" evidence="7">
    <location>
        <begin position="1"/>
        <end position="20"/>
    </location>
</feature>
<dbReference type="InterPro" id="IPR051694">
    <property type="entry name" value="Immunoregulatory_rcpt-like"/>
</dbReference>
<keyword evidence="7" id="KW-0732">Signal</keyword>
<protein>
    <recommendedName>
        <fullName evidence="10">Mid2 domain-containing protein</fullName>
    </recommendedName>
</protein>
<evidence type="ECO:0000313" key="9">
    <source>
        <dbReference type="Proteomes" id="UP000824998"/>
    </source>
</evidence>
<reference evidence="8" key="1">
    <citation type="journal article" date="2021" name="IMA Fungus">
        <title>Genomic characterization of three marine fungi, including Emericellopsis atlantica sp. nov. with signatures of a generalist lifestyle and marine biomass degradation.</title>
        <authorList>
            <person name="Hagestad O.C."/>
            <person name="Hou L."/>
            <person name="Andersen J.H."/>
            <person name="Hansen E.H."/>
            <person name="Altermark B."/>
            <person name="Li C."/>
            <person name="Kuhnert E."/>
            <person name="Cox R.J."/>
            <person name="Crous P.W."/>
            <person name="Spatafora J.W."/>
            <person name="Lail K."/>
            <person name="Amirebrahimi M."/>
            <person name="Lipzen A."/>
            <person name="Pangilinan J."/>
            <person name="Andreopoulos W."/>
            <person name="Hayes R.D."/>
            <person name="Ng V."/>
            <person name="Grigoriev I.V."/>
            <person name="Jackson S.A."/>
            <person name="Sutton T.D.S."/>
            <person name="Dobson A.D.W."/>
            <person name="Rama T."/>
        </authorList>
    </citation>
    <scope>NUCLEOTIDE SEQUENCE</scope>
    <source>
        <strain evidence="8">TRa018bII</strain>
    </source>
</reference>
<dbReference type="AlphaFoldDB" id="A0A9P7YC39"/>
<gene>
    <name evidence="8" type="ORF">BJ875DRAFT_487427</name>
</gene>
<dbReference type="NCBIfam" id="TIGR01167">
    <property type="entry name" value="LPXTG_anchor"/>
    <property type="match status" value="1"/>
</dbReference>
<sequence>MSPALVLVFYVLVFIRGTTAQDIGHFSNPPTGGKVLNFRENLVWTIGDKQTIKWTSIYDSFNIELWQQNLATGAGLLGPSIFAISPLNSITVTEFDWNVDVFQFDIRVSNVYFLWLKPVPYKGQLSATSHYFNLSQKASSITSKSTSAAISTSISHASTEETTSLTTSISTTSAVSSSLGTVSPVLETSLPSTNTPTTGHDVSLVLGSVFGVVAVFLLAGVSFWFYRKKKKRTRAREQSISKHKDHQDAEQPVLHEHNQTKDSGSYLHAQQPLQPPHTYENVLGMSSHAGPVEMPSHRQSLRAVELS</sequence>
<comment type="subcellular location">
    <subcellularLocation>
        <location evidence="1">Membrane</location>
        <topology evidence="1">Single-pass membrane protein</topology>
    </subcellularLocation>
</comment>
<evidence type="ECO:0000256" key="7">
    <source>
        <dbReference type="SAM" id="SignalP"/>
    </source>
</evidence>
<evidence type="ECO:0000256" key="4">
    <source>
        <dbReference type="ARBA" id="ARBA00023136"/>
    </source>
</evidence>
<feature type="chain" id="PRO_5040110574" description="Mid2 domain-containing protein" evidence="7">
    <location>
        <begin position="21"/>
        <end position="307"/>
    </location>
</feature>
<evidence type="ECO:0000313" key="8">
    <source>
        <dbReference type="EMBL" id="KAG9230995.1"/>
    </source>
</evidence>
<name>A0A9P7YC39_9HELO</name>
<organism evidence="8 9">
    <name type="scientific">Amylocarpus encephaloides</name>
    <dbReference type="NCBI Taxonomy" id="45428"/>
    <lineage>
        <taxon>Eukaryota</taxon>
        <taxon>Fungi</taxon>
        <taxon>Dikarya</taxon>
        <taxon>Ascomycota</taxon>
        <taxon>Pezizomycotina</taxon>
        <taxon>Leotiomycetes</taxon>
        <taxon>Helotiales</taxon>
        <taxon>Helotiales incertae sedis</taxon>
        <taxon>Amylocarpus</taxon>
    </lineage>
</organism>
<keyword evidence="2 6" id="KW-0812">Transmembrane</keyword>
<accession>A0A9P7YC39</accession>
<keyword evidence="9" id="KW-1185">Reference proteome</keyword>
<dbReference type="GO" id="GO:0071944">
    <property type="term" value="C:cell periphery"/>
    <property type="evidence" value="ECO:0007669"/>
    <property type="project" value="UniProtKB-ARBA"/>
</dbReference>
<evidence type="ECO:0000256" key="6">
    <source>
        <dbReference type="SAM" id="Phobius"/>
    </source>
</evidence>
<dbReference type="EMBL" id="MU251630">
    <property type="protein sequence ID" value="KAG9230995.1"/>
    <property type="molecule type" value="Genomic_DNA"/>
</dbReference>